<dbReference type="HOGENOM" id="CLU_011816_0_0_1"/>
<keyword evidence="2" id="KW-0472">Membrane</keyword>
<organism evidence="4 5">
    <name type="scientific">Thermothielavioides terrestris (strain ATCC 38088 / NRRL 8126)</name>
    <name type="common">Thielavia terrestris</name>
    <dbReference type="NCBI Taxonomy" id="578455"/>
    <lineage>
        <taxon>Eukaryota</taxon>
        <taxon>Fungi</taxon>
        <taxon>Dikarya</taxon>
        <taxon>Ascomycota</taxon>
        <taxon>Pezizomycotina</taxon>
        <taxon>Sordariomycetes</taxon>
        <taxon>Sordariomycetidae</taxon>
        <taxon>Sordariales</taxon>
        <taxon>Chaetomiaceae</taxon>
        <taxon>Thermothielavioides</taxon>
        <taxon>Thermothielavioides terrestris</taxon>
    </lineage>
</organism>
<evidence type="ECO:0000259" key="3">
    <source>
        <dbReference type="Pfam" id="PF25130"/>
    </source>
</evidence>
<name>G2QQU5_THETT</name>
<feature type="compositionally biased region" description="Low complexity" evidence="1">
    <location>
        <begin position="50"/>
        <end position="80"/>
    </location>
</feature>
<dbReference type="OrthoDB" id="5384459at2759"/>
<feature type="region of interest" description="Disordered" evidence="1">
    <location>
        <begin position="146"/>
        <end position="165"/>
    </location>
</feature>
<dbReference type="PANTHER" id="PTHR42078:SF1">
    <property type="entry name" value="GLUCAN 1, 4-ALPHA-GLUCOSIDASE"/>
    <property type="match status" value="1"/>
</dbReference>
<accession>G2QQU5</accession>
<feature type="region of interest" description="Disordered" evidence="1">
    <location>
        <begin position="36"/>
        <end position="130"/>
    </location>
</feature>
<keyword evidence="5" id="KW-1185">Reference proteome</keyword>
<dbReference type="KEGG" id="ttt:THITE_2094378"/>
<sequence>MAPPSDKTNDLERRVSARTSARISLDAVDEDHDLALGGMVSDGFRPRGMSTPSLTSGSSTLVPDDSPASSSRTDRPTTTPKIQMALRSSSPHDGPTKLARRATNSTESTQSTIYYPRDGPYQGPSAPSHPYQMYPQNVRPARTMSTVTSSTVPPSESSYNGPRGPSHPYALYPQADSTGVELDADAVRPDAIPLGFHGLPDQYRRRAGPDGDDIGDIIGPDGHTEQLPPYTRYPDEAYARKAAAMDGTIDPAPGGASIVPPIQTAPASAVLTIPGAGGIGLATRNPEFESTDDLGSPRSRHSTRSFASDDSQRRINMDEGVSEKGSPPKKWQLWMRRKLCGVVPYWALCLTGVVLVIMAIVLGAAIGVFLGRQKKPPPGHRDGTWEPTFDTWPTTAPPDLQPLPTGTYSVPLMAVSTSSNTCFLDPSMSQAWNCLVSSGLQMTISKDDHNYLASLNSNHSYTLASYVYSYGEQPPTIPRPVPLELVSDRSEPNRGPAWYKMLSYNKTVILPEGWLSVPNSQRRARHLDPPIDGISAFKRKGIAQPGEKPWVCNWPDTYLELFIYAQQNITSPNWPNTWWSSSSTESSSTTTAISSSTTTTTTPRAGHP</sequence>
<feature type="region of interest" description="Disordered" evidence="1">
    <location>
        <begin position="283"/>
        <end position="328"/>
    </location>
</feature>
<dbReference type="STRING" id="578455.G2QQU5"/>
<dbReference type="GeneID" id="11519156"/>
<dbReference type="Pfam" id="PF25130">
    <property type="entry name" value="DUF7820"/>
    <property type="match status" value="1"/>
</dbReference>
<keyword evidence="2" id="KW-0812">Transmembrane</keyword>
<dbReference type="eggNOG" id="ENOG502SJP0">
    <property type="taxonomic scope" value="Eukaryota"/>
</dbReference>
<evidence type="ECO:0000256" key="1">
    <source>
        <dbReference type="SAM" id="MobiDB-lite"/>
    </source>
</evidence>
<dbReference type="EMBL" id="CP003009">
    <property type="protein sequence ID" value="AEO64104.1"/>
    <property type="molecule type" value="Genomic_DNA"/>
</dbReference>
<dbReference type="PANTHER" id="PTHR42078">
    <property type="entry name" value="GLUCAN 1, 4-ALPHA-GLUCOSIDASE"/>
    <property type="match status" value="1"/>
</dbReference>
<dbReference type="InterPro" id="IPR056722">
    <property type="entry name" value="DUF7820"/>
</dbReference>
<feature type="compositionally biased region" description="Polar residues" evidence="1">
    <location>
        <begin position="102"/>
        <end position="113"/>
    </location>
</feature>
<feature type="compositionally biased region" description="Low complexity" evidence="1">
    <location>
        <begin position="146"/>
        <end position="158"/>
    </location>
</feature>
<dbReference type="AlphaFoldDB" id="G2QQU5"/>
<reference evidence="4 5" key="1">
    <citation type="journal article" date="2011" name="Nat. Biotechnol.">
        <title>Comparative genomic analysis of the thermophilic biomass-degrading fungi Myceliophthora thermophila and Thielavia terrestris.</title>
        <authorList>
            <person name="Berka R.M."/>
            <person name="Grigoriev I.V."/>
            <person name="Otillar R."/>
            <person name="Salamov A."/>
            <person name="Grimwood J."/>
            <person name="Reid I."/>
            <person name="Ishmael N."/>
            <person name="John T."/>
            <person name="Darmond C."/>
            <person name="Moisan M.-C."/>
            <person name="Henrissat B."/>
            <person name="Coutinho P.M."/>
            <person name="Lombard V."/>
            <person name="Natvig D.O."/>
            <person name="Lindquist E."/>
            <person name="Schmutz J."/>
            <person name="Lucas S."/>
            <person name="Harris P."/>
            <person name="Powlowski J."/>
            <person name="Bellemare A."/>
            <person name="Taylor D."/>
            <person name="Butler G."/>
            <person name="de Vries R.P."/>
            <person name="Allijn I.E."/>
            <person name="van den Brink J."/>
            <person name="Ushinsky S."/>
            <person name="Storms R."/>
            <person name="Powell A.J."/>
            <person name="Paulsen I.T."/>
            <person name="Elbourne L.D.H."/>
            <person name="Baker S.E."/>
            <person name="Magnuson J."/>
            <person name="LaBoissiere S."/>
            <person name="Clutterbuck A.J."/>
            <person name="Martinez D."/>
            <person name="Wogulis M."/>
            <person name="de Leon A.L."/>
            <person name="Rey M.W."/>
            <person name="Tsang A."/>
        </authorList>
    </citation>
    <scope>NUCLEOTIDE SEQUENCE [LARGE SCALE GENOMIC DNA]</scope>
    <source>
        <strain evidence="5">ATCC 38088 / NRRL 8126</strain>
    </source>
</reference>
<feature type="transmembrane region" description="Helical" evidence="2">
    <location>
        <begin position="345"/>
        <end position="371"/>
    </location>
</feature>
<dbReference type="RefSeq" id="XP_003650440.1">
    <property type="nucleotide sequence ID" value="XM_003650392.1"/>
</dbReference>
<feature type="domain" description="DUF7820" evidence="3">
    <location>
        <begin position="386"/>
        <end position="601"/>
    </location>
</feature>
<protein>
    <recommendedName>
        <fullName evidence="3">DUF7820 domain-containing protein</fullName>
    </recommendedName>
</protein>
<evidence type="ECO:0000313" key="5">
    <source>
        <dbReference type="Proteomes" id="UP000008181"/>
    </source>
</evidence>
<feature type="compositionally biased region" description="Low complexity" evidence="1">
    <location>
        <begin position="580"/>
        <end position="602"/>
    </location>
</feature>
<evidence type="ECO:0000313" key="4">
    <source>
        <dbReference type="EMBL" id="AEO64104.1"/>
    </source>
</evidence>
<dbReference type="Proteomes" id="UP000008181">
    <property type="component" value="Chromosome 1"/>
</dbReference>
<keyword evidence="2" id="KW-1133">Transmembrane helix</keyword>
<evidence type="ECO:0000256" key="2">
    <source>
        <dbReference type="SAM" id="Phobius"/>
    </source>
</evidence>
<feature type="region of interest" description="Disordered" evidence="1">
    <location>
        <begin position="580"/>
        <end position="608"/>
    </location>
</feature>
<proteinExistence type="predicted"/>
<gene>
    <name evidence="4" type="ORF">THITE_2094378</name>
</gene>